<evidence type="ECO:0000313" key="3">
    <source>
        <dbReference type="Proteomes" id="UP000241447"/>
    </source>
</evidence>
<reference evidence="2 3" key="1">
    <citation type="submission" date="2018-03" db="EMBL/GenBank/DDBJ databases">
        <title>The Complete Genome of Celeribacter baekdonensis strain LH4, a Thiosulfate-Oxidizing Alphaproteobacterium Isolated from Gulf of Mexico Continental Slope Sediments.</title>
        <authorList>
            <person name="Flood B.E."/>
            <person name="Bailey J.V."/>
            <person name="Leprich D."/>
        </authorList>
    </citation>
    <scope>NUCLEOTIDE SEQUENCE [LARGE SCALE GENOMIC DNA]</scope>
    <source>
        <strain evidence="2 3">LH4</strain>
    </source>
</reference>
<sequence>MPFISEDFKERLKRESPTPPDESEEFTRVTGHIVLVIIVFTAVASYVATGFFSVQLEVMSTRLASLVPLLRPRITFLAAVDPSFPIQYAAGVLSFVLVQPIGIALFARAYWRTVVKKRLCRPVGPVTPITMLLGASLLLFFVWSTFGTVPSRWDPRYPGMVRIFFPPIFQILASLVSSLSAFLSFAILVGFLKFLFLRRGHK</sequence>
<feature type="transmembrane region" description="Helical" evidence="1">
    <location>
        <begin position="123"/>
        <end position="143"/>
    </location>
</feature>
<feature type="transmembrane region" description="Helical" evidence="1">
    <location>
        <begin position="29"/>
        <end position="51"/>
    </location>
</feature>
<feature type="transmembrane region" description="Helical" evidence="1">
    <location>
        <begin position="163"/>
        <end position="196"/>
    </location>
</feature>
<dbReference type="RefSeq" id="WP_107720589.1">
    <property type="nucleotide sequence ID" value="NZ_CAXBOP010000008.1"/>
</dbReference>
<protein>
    <submittedName>
        <fullName evidence="2">Uncharacterized protein</fullName>
    </submittedName>
</protein>
<dbReference type="AlphaFoldDB" id="A0A2R4M4N3"/>
<organism evidence="2 3">
    <name type="scientific">Celeribacter baekdonensis</name>
    <dbReference type="NCBI Taxonomy" id="875171"/>
    <lineage>
        <taxon>Bacteria</taxon>
        <taxon>Pseudomonadati</taxon>
        <taxon>Pseudomonadota</taxon>
        <taxon>Alphaproteobacteria</taxon>
        <taxon>Rhodobacterales</taxon>
        <taxon>Roseobacteraceae</taxon>
        <taxon>Celeribacter</taxon>
    </lineage>
</organism>
<feature type="transmembrane region" description="Helical" evidence="1">
    <location>
        <begin position="86"/>
        <end position="111"/>
    </location>
</feature>
<evidence type="ECO:0000256" key="1">
    <source>
        <dbReference type="SAM" id="Phobius"/>
    </source>
</evidence>
<dbReference type="KEGG" id="cbak:DA792_14605"/>
<dbReference type="EMBL" id="CP028475">
    <property type="protein sequence ID" value="AVW92160.1"/>
    <property type="molecule type" value="Genomic_DNA"/>
</dbReference>
<evidence type="ECO:0000313" key="2">
    <source>
        <dbReference type="EMBL" id="AVW92160.1"/>
    </source>
</evidence>
<proteinExistence type="predicted"/>
<name>A0A2R4M4N3_9RHOB</name>
<dbReference type="Proteomes" id="UP000241447">
    <property type="component" value="Chromosome"/>
</dbReference>
<gene>
    <name evidence="2" type="ORF">DA792_14605</name>
</gene>
<keyword evidence="1" id="KW-0812">Transmembrane</keyword>
<accession>A0A2R4M4N3</accession>
<keyword evidence="1" id="KW-0472">Membrane</keyword>
<keyword evidence="1" id="KW-1133">Transmembrane helix</keyword>